<name>A0ABV2EAR6_9STAP</name>
<dbReference type="PROSITE" id="PS51819">
    <property type="entry name" value="VOC"/>
    <property type="match status" value="2"/>
</dbReference>
<protein>
    <submittedName>
        <fullName evidence="2">Glyoxalase family protein</fullName>
    </submittedName>
</protein>
<dbReference type="InterPro" id="IPR037523">
    <property type="entry name" value="VOC_core"/>
</dbReference>
<comment type="caution">
    <text evidence="2">The sequence shown here is derived from an EMBL/GenBank/DDBJ whole genome shotgun (WGS) entry which is preliminary data.</text>
</comment>
<sequence length="313" mass="35866">MIKGHHHISIYTKNLKENNHFYTKVLGLRGVKVTVNQNDVSMYHIFYGDRLGTSGNSITYFDMPYVADRREGTNAHHALGLLVKNSESFAYWQRRLEHFGHSSEKEEYFGRNVLEFQDPDSLKLVLFSAEGQVLPEEWEPWTNNDVNNDHLILGMGPVQVNVRDKDKLVRMLTEVFKYDVIEDESDYAILHANKGEMTGEIIISEKEGNIEAQGRGTIHHLAIQTEGANLQAVDEILKESGYRTTGVIDRYYFKSLYFREDNGVMFEIVGPAARGFTADVDETELGMQLDLPPNLEEKRTEIESDLMPLSEWT</sequence>
<evidence type="ECO:0000313" key="3">
    <source>
        <dbReference type="Proteomes" id="UP001549019"/>
    </source>
</evidence>
<dbReference type="Proteomes" id="UP001549019">
    <property type="component" value="Unassembled WGS sequence"/>
</dbReference>
<dbReference type="InterPro" id="IPR052537">
    <property type="entry name" value="Extradiol_RC_dioxygenase"/>
</dbReference>
<organism evidence="2 3">
    <name type="scientific">Salinicoccus halitifaciens</name>
    <dbReference type="NCBI Taxonomy" id="1073415"/>
    <lineage>
        <taxon>Bacteria</taxon>
        <taxon>Bacillati</taxon>
        <taxon>Bacillota</taxon>
        <taxon>Bacilli</taxon>
        <taxon>Bacillales</taxon>
        <taxon>Staphylococcaceae</taxon>
        <taxon>Salinicoccus</taxon>
    </lineage>
</organism>
<dbReference type="Gene3D" id="3.10.180.10">
    <property type="entry name" value="2,3-Dihydroxybiphenyl 1,2-Dioxygenase, domain 1"/>
    <property type="match status" value="2"/>
</dbReference>
<dbReference type="Pfam" id="PF00903">
    <property type="entry name" value="Glyoxalase"/>
    <property type="match status" value="2"/>
</dbReference>
<dbReference type="RefSeq" id="WP_230821386.1">
    <property type="nucleotide sequence ID" value="NZ_JAJNCU010000002.1"/>
</dbReference>
<accession>A0ABV2EAR6</accession>
<dbReference type="EMBL" id="JBDZDV010000005">
    <property type="protein sequence ID" value="MET3111514.1"/>
    <property type="molecule type" value="Genomic_DNA"/>
</dbReference>
<dbReference type="PANTHER" id="PTHR36110:SF4">
    <property type="entry name" value="RING-CLEAVING DIOXYGENASE MHQA-RELATED"/>
    <property type="match status" value="1"/>
</dbReference>
<dbReference type="SUPFAM" id="SSF54593">
    <property type="entry name" value="Glyoxalase/Bleomycin resistance protein/Dihydroxybiphenyl dioxygenase"/>
    <property type="match status" value="1"/>
</dbReference>
<proteinExistence type="predicted"/>
<keyword evidence="3" id="KW-1185">Reference proteome</keyword>
<dbReference type="InterPro" id="IPR004360">
    <property type="entry name" value="Glyas_Fos-R_dOase_dom"/>
</dbReference>
<feature type="domain" description="VOC" evidence="1">
    <location>
        <begin position="154"/>
        <end position="271"/>
    </location>
</feature>
<reference evidence="2 3" key="1">
    <citation type="submission" date="2024-05" db="EMBL/GenBank/DDBJ databases">
        <title>Genomic Encyclopedia of Type Strains, Phase IV (KMG-IV): sequencing the most valuable type-strain genomes for metagenomic binning, comparative biology and taxonomic classification.</title>
        <authorList>
            <person name="Goeker M."/>
        </authorList>
    </citation>
    <scope>NUCLEOTIDE SEQUENCE [LARGE SCALE GENOMIC DNA]</scope>
    <source>
        <strain evidence="2 3">DSM 25286</strain>
    </source>
</reference>
<evidence type="ECO:0000313" key="2">
    <source>
        <dbReference type="EMBL" id="MET3111514.1"/>
    </source>
</evidence>
<feature type="domain" description="VOC" evidence="1">
    <location>
        <begin position="4"/>
        <end position="129"/>
    </location>
</feature>
<dbReference type="PANTHER" id="PTHR36110">
    <property type="entry name" value="RING-CLEAVING DIOXYGENASE MHQE-RELATED"/>
    <property type="match status" value="1"/>
</dbReference>
<evidence type="ECO:0000259" key="1">
    <source>
        <dbReference type="PROSITE" id="PS51819"/>
    </source>
</evidence>
<dbReference type="InterPro" id="IPR029068">
    <property type="entry name" value="Glyas_Bleomycin-R_OHBP_Dase"/>
</dbReference>
<gene>
    <name evidence="2" type="ORF">ABHD89_001929</name>
</gene>